<evidence type="ECO:0000256" key="1">
    <source>
        <dbReference type="ARBA" id="ARBA00010838"/>
    </source>
</evidence>
<dbReference type="EC" id="3.2.1.21" evidence="5"/>
<dbReference type="KEGG" id="tcb:TCARB_1150"/>
<dbReference type="PRINTS" id="PR00131">
    <property type="entry name" value="GLHYDRLASE1"/>
</dbReference>
<evidence type="ECO:0000313" key="5">
    <source>
        <dbReference type="EMBL" id="AJB42198.1"/>
    </source>
</evidence>
<comment type="similarity">
    <text evidence="1 4">Belongs to the glycosyl hydrolase 1 family.</text>
</comment>
<gene>
    <name evidence="5" type="ORF">TCARB_1150</name>
</gene>
<dbReference type="NCBIfam" id="NF041004">
    <property type="entry name" value="Beta_gal_BgaS"/>
    <property type="match status" value="1"/>
</dbReference>
<evidence type="ECO:0000256" key="3">
    <source>
        <dbReference type="ARBA" id="ARBA00023295"/>
    </source>
</evidence>
<evidence type="ECO:0000256" key="2">
    <source>
        <dbReference type="ARBA" id="ARBA00022801"/>
    </source>
</evidence>
<proteinExistence type="inferred from homology"/>
<protein>
    <submittedName>
        <fullName evidence="5">Beta-galactosidase / Beta-glucosidase / Beta-fucosidase</fullName>
        <ecNumber evidence="5">3.2.1.21</ecNumber>
        <ecNumber evidence="5">3.2.1.23</ecNumber>
        <ecNumber evidence="5">3.2.1.38</ecNumber>
    </submittedName>
</protein>
<dbReference type="STRING" id="697581.TCARB_1150"/>
<dbReference type="RefSeq" id="WP_020961766.1">
    <property type="nucleotide sequence ID" value="NZ_CP007493.1"/>
</dbReference>
<dbReference type="Pfam" id="PF00232">
    <property type="entry name" value="Glyco_hydro_1"/>
    <property type="match status" value="2"/>
</dbReference>
<dbReference type="EC" id="3.2.1.38" evidence="5"/>
<dbReference type="InterPro" id="IPR053427">
    <property type="entry name" value="Beta-galactosidase"/>
</dbReference>
<dbReference type="GO" id="GO:0008422">
    <property type="term" value="F:beta-glucosidase activity"/>
    <property type="evidence" value="ECO:0007669"/>
    <property type="project" value="UniProtKB-EC"/>
</dbReference>
<dbReference type="Proteomes" id="UP000266720">
    <property type="component" value="Chromosome"/>
</dbReference>
<evidence type="ECO:0000256" key="4">
    <source>
        <dbReference type="RuleBase" id="RU003690"/>
    </source>
</evidence>
<dbReference type="SMR" id="A0A3G1A7P3"/>
<keyword evidence="2 5" id="KW-0378">Hydrolase</keyword>
<dbReference type="PANTHER" id="PTHR10353:SF209">
    <property type="entry name" value="GALACTOLIPID GALACTOSYLTRANSFERASE SFR2, CHLOROPLASTIC"/>
    <property type="match status" value="1"/>
</dbReference>
<evidence type="ECO:0000313" key="6">
    <source>
        <dbReference type="Proteomes" id="UP000266720"/>
    </source>
</evidence>
<dbReference type="GO" id="GO:0005975">
    <property type="term" value="P:carbohydrate metabolic process"/>
    <property type="evidence" value="ECO:0007669"/>
    <property type="project" value="InterPro"/>
</dbReference>
<dbReference type="InterPro" id="IPR001360">
    <property type="entry name" value="Glyco_hydro_1"/>
</dbReference>
<sequence>MVRKEFPENFKWGVSQSGFQFEMGDPYRRYIDVNTDWWHWVRDPKNITSKLVSGDLPEEGINYIEFYRHDHEYAKNLGMNIYRLGIEWSRIFPYPTTFIETDVSYDGNGLVQDVKIDKETLAKLDKIANRDAVAMYRAIIQDLRSRGFKVIVNLFHFTLPFWLHDPIKARETNLNNDRRGLVEESFPIEFAKYAAYIAWKIGDLVDMWSTMNEPMVPVELGLIGPYTGFPPGVMRPDVVPRAMANIALAHALAYEQIKRFDTAKADADSSSPAEVGIIHNIIPAYPADTAGNDRAVEHYNYFHNTYILDAITKGQVDLELDEKTIVKANVLGNKLDWLGVNYYTRIVVREQKGRFPGRPVLDFDGVAGYGYACVPFGFSKIGRPCDGMGWEMYPEGLLDALKIGYKYASKIYVTEHGVSDARDILRSKSIVNHLYILHEAIESGIPVRGYLHWALTDNYEWPHGFRQRFGLYEVDLLTKERRPRKSVSLMQEIISGNSLRDNHLSALISFNKHSSENI</sequence>
<dbReference type="InterPro" id="IPR017853">
    <property type="entry name" value="GH"/>
</dbReference>
<dbReference type="PANTHER" id="PTHR10353">
    <property type="entry name" value="GLYCOSYL HYDROLASE"/>
    <property type="match status" value="1"/>
</dbReference>
<reference evidence="6" key="1">
    <citation type="book" date="2010" name="EXTREMOPHILES" publisher="0:0-0">
        <title>Complete genome sequences of ten hyperthermophilic archaea reveal their metabolic capabilities and possible ecological roles.</title>
        <editorList>
            <person name="?"/>
        </editorList>
        <authorList>
            <person name="Ravin N.V."/>
            <person name="Mardanov A.V."/>
            <person name="Bonch-Osmolovskaya E.A."/>
            <person name="Skryabin K.G."/>
        </authorList>
    </citation>
    <scope>NUCLEOTIDE SEQUENCE [LARGE SCALE GENOMIC DNA]</scope>
    <source>
        <strain evidence="6">1505</strain>
    </source>
</reference>
<organism evidence="5 6">
    <name type="scientific">Thermofilum adornatum 1505</name>
    <dbReference type="NCBI Taxonomy" id="697581"/>
    <lineage>
        <taxon>Archaea</taxon>
        <taxon>Thermoproteota</taxon>
        <taxon>Thermoprotei</taxon>
        <taxon>Thermofilales</taxon>
        <taxon>Thermofilaceae</taxon>
        <taxon>Thermofilum</taxon>
    </lineage>
</organism>
<dbReference type="GeneID" id="16572718"/>
<dbReference type="GO" id="GO:0033907">
    <property type="term" value="F:beta-D-fucosidase activity"/>
    <property type="evidence" value="ECO:0007669"/>
    <property type="project" value="UniProtKB-EC"/>
</dbReference>
<accession>A0A3G1A7P3</accession>
<dbReference type="InterPro" id="IPR033132">
    <property type="entry name" value="GH_1_N_CS"/>
</dbReference>
<dbReference type="PROSITE" id="PS00653">
    <property type="entry name" value="GLYCOSYL_HYDROL_F1_2"/>
    <property type="match status" value="1"/>
</dbReference>
<dbReference type="GO" id="GO:0004565">
    <property type="term" value="F:beta-galactosidase activity"/>
    <property type="evidence" value="ECO:0007669"/>
    <property type="project" value="UniProtKB-EC"/>
</dbReference>
<dbReference type="EMBL" id="CP007493">
    <property type="protein sequence ID" value="AJB42198.1"/>
    <property type="molecule type" value="Genomic_DNA"/>
</dbReference>
<dbReference type="AlphaFoldDB" id="A0A3G1A7P3"/>
<name>A0A3G1A7P3_9CREN</name>
<dbReference type="SUPFAM" id="SSF51445">
    <property type="entry name" value="(Trans)glycosidases"/>
    <property type="match status" value="1"/>
</dbReference>
<dbReference type="EC" id="3.2.1.23" evidence="5"/>
<keyword evidence="3 5" id="KW-0326">Glycosidase</keyword>
<dbReference type="GeneID" id="25406561"/>
<dbReference type="Gene3D" id="3.20.20.80">
    <property type="entry name" value="Glycosidases"/>
    <property type="match status" value="1"/>
</dbReference>